<dbReference type="PROSITE" id="PS51257">
    <property type="entry name" value="PROKAR_LIPOPROTEIN"/>
    <property type="match status" value="1"/>
</dbReference>
<dbReference type="CDD" id="cd19438">
    <property type="entry name" value="lipocalin_Blc-like"/>
    <property type="match status" value="1"/>
</dbReference>
<reference evidence="4 5" key="1">
    <citation type="journal article" date="2003" name="DNA Res.">
        <title>Complete genome structure of Gloeobacter violaceus PCC 7421, a cyanobacterium that lacks thylakoids.</title>
        <authorList>
            <person name="Nakamura Y."/>
            <person name="Kaneko T."/>
            <person name="Sato S."/>
            <person name="Mimuro M."/>
            <person name="Miyashita H."/>
            <person name="Tsuchiya T."/>
            <person name="Sasamoto S."/>
            <person name="Watanabe A."/>
            <person name="Kawashima K."/>
            <person name="Kishida Y."/>
            <person name="Kiyokawa C."/>
            <person name="Kohara M."/>
            <person name="Matsumoto M."/>
            <person name="Matsuno A."/>
            <person name="Nakazaki N."/>
            <person name="Shimpo S."/>
            <person name="Takeuchi C."/>
            <person name="Yamada M."/>
            <person name="Tabata S."/>
        </authorList>
    </citation>
    <scope>NUCLEOTIDE SEQUENCE [LARGE SCALE GENOMIC DNA]</scope>
    <source>
        <strain evidence="5">ATCC 29082 / PCC 7421</strain>
    </source>
</reference>
<evidence type="ECO:0000256" key="2">
    <source>
        <dbReference type="PIRNR" id="PIRNR036893"/>
    </source>
</evidence>
<accession>Q7NM03</accession>
<dbReference type="InterPro" id="IPR012674">
    <property type="entry name" value="Calycin"/>
</dbReference>
<dbReference type="HOGENOM" id="CLU_068449_3_1_3"/>
<sequence>MLRLTAVPLAAVLGLIGCASAVWANDSQPIETVAEVDFNRYDGRWYELARTPNIFQIGCTCVTANYSVLSESSISVFNTCNRFRPRGNLVTIDGVAVVADPNAPGKLLITFEGSPVAEDYWIIDLVEDPNNSAGDYAFAAIGGPNRDFIFIISRKPALETYQDVLAYQGIVKRLQAQHFPVDALNSTPQPTSCTYKSQSLPGGL</sequence>
<dbReference type="KEGG" id="gvi:glr0966"/>
<feature type="chain" id="PRO_5013435532" evidence="2">
    <location>
        <begin position="25"/>
        <end position="204"/>
    </location>
</feature>
<dbReference type="PROSITE" id="PS00213">
    <property type="entry name" value="LIPOCALIN"/>
    <property type="match status" value="1"/>
</dbReference>
<dbReference type="PANTHER" id="PTHR10612">
    <property type="entry name" value="APOLIPOPROTEIN D"/>
    <property type="match status" value="1"/>
</dbReference>
<dbReference type="eggNOG" id="COG3040">
    <property type="taxonomic scope" value="Bacteria"/>
</dbReference>
<reference evidence="4 5" key="2">
    <citation type="journal article" date="2003" name="DNA Res.">
        <title>Complete genome structure of Gloeobacter violaceus PCC 7421, a cyanobacterium that lacks thylakoids (supplement).</title>
        <authorList>
            <person name="Nakamura Y."/>
            <person name="Kaneko T."/>
            <person name="Sato S."/>
            <person name="Mimuro M."/>
            <person name="Miyashita H."/>
            <person name="Tsuchiya T."/>
            <person name="Sasamoto S."/>
            <person name="Watanabe A."/>
            <person name="Kawashima K."/>
            <person name="Kishida Y."/>
            <person name="Kiyokawa C."/>
            <person name="Kohara M."/>
            <person name="Matsumoto M."/>
            <person name="Matsuno A."/>
            <person name="Nakazaki N."/>
            <person name="Shimpo S."/>
            <person name="Takeuchi C."/>
            <person name="Yamada M."/>
            <person name="Tabata S."/>
        </authorList>
    </citation>
    <scope>NUCLEOTIDE SEQUENCE [LARGE SCALE GENOMIC DNA]</scope>
    <source>
        <strain evidence="5">ATCC 29082 / PCC 7421</strain>
    </source>
</reference>
<dbReference type="AlphaFoldDB" id="Q7NM03"/>
<dbReference type="SUPFAM" id="SSF50814">
    <property type="entry name" value="Lipocalins"/>
    <property type="match status" value="1"/>
</dbReference>
<dbReference type="InParanoid" id="Q7NM03"/>
<evidence type="ECO:0000313" key="4">
    <source>
        <dbReference type="EMBL" id="BAC88907.1"/>
    </source>
</evidence>
<dbReference type="InterPro" id="IPR022271">
    <property type="entry name" value="Lipocalin_ApoD"/>
</dbReference>
<dbReference type="GO" id="GO:0006950">
    <property type="term" value="P:response to stress"/>
    <property type="evidence" value="ECO:0007669"/>
    <property type="project" value="UniProtKB-ARBA"/>
</dbReference>
<dbReference type="Gene3D" id="2.40.128.20">
    <property type="match status" value="1"/>
</dbReference>
<feature type="signal peptide" evidence="2">
    <location>
        <begin position="1"/>
        <end position="24"/>
    </location>
</feature>
<protein>
    <submittedName>
        <fullName evidence="4">Glr0966 protein</fullName>
    </submittedName>
</protein>
<evidence type="ECO:0000313" key="5">
    <source>
        <dbReference type="Proteomes" id="UP000000557"/>
    </source>
</evidence>
<name>Q7NM03_GLOVI</name>
<dbReference type="PIRSF" id="PIRSF036893">
    <property type="entry name" value="Lipocalin_ApoD"/>
    <property type="match status" value="1"/>
</dbReference>
<dbReference type="PANTHER" id="PTHR10612:SF34">
    <property type="entry name" value="APOLIPOPROTEIN D"/>
    <property type="match status" value="1"/>
</dbReference>
<dbReference type="Pfam" id="PF08212">
    <property type="entry name" value="Lipocalin_2"/>
    <property type="match status" value="1"/>
</dbReference>
<dbReference type="OrthoDB" id="594739at2"/>
<dbReference type="EMBL" id="BA000045">
    <property type="protein sequence ID" value="BAC88907.1"/>
    <property type="molecule type" value="Genomic_DNA"/>
</dbReference>
<gene>
    <name evidence="4" type="ordered locus">glr0966</name>
</gene>
<dbReference type="InterPro" id="IPR022272">
    <property type="entry name" value="Lipocalin_CS"/>
</dbReference>
<evidence type="ECO:0000259" key="3">
    <source>
        <dbReference type="Pfam" id="PF08212"/>
    </source>
</evidence>
<dbReference type="Proteomes" id="UP000000557">
    <property type="component" value="Chromosome"/>
</dbReference>
<dbReference type="InterPro" id="IPR047202">
    <property type="entry name" value="Lipocalin_Blc-like_dom"/>
</dbReference>
<keyword evidence="2" id="KW-0732">Signal</keyword>
<comment type="similarity">
    <text evidence="1 2">Belongs to the calycin superfamily. Lipocalin family.</text>
</comment>
<dbReference type="InterPro" id="IPR000566">
    <property type="entry name" value="Lipocln_cytosolic_FA-bd_dom"/>
</dbReference>
<feature type="domain" description="Lipocalin/cytosolic fatty-acid binding" evidence="3">
    <location>
        <begin position="36"/>
        <end position="189"/>
    </location>
</feature>
<proteinExistence type="inferred from homology"/>
<dbReference type="RefSeq" id="WP_011140968.1">
    <property type="nucleotide sequence ID" value="NC_005125.1"/>
</dbReference>
<evidence type="ECO:0000256" key="1">
    <source>
        <dbReference type="ARBA" id="ARBA00006889"/>
    </source>
</evidence>
<dbReference type="EnsemblBacteria" id="BAC88907">
    <property type="protein sequence ID" value="BAC88907"/>
    <property type="gene ID" value="BAC88907"/>
</dbReference>
<keyword evidence="5" id="KW-1185">Reference proteome</keyword>
<organism evidence="4 5">
    <name type="scientific">Gloeobacter violaceus (strain ATCC 29082 / PCC 7421)</name>
    <dbReference type="NCBI Taxonomy" id="251221"/>
    <lineage>
        <taxon>Bacteria</taxon>
        <taxon>Bacillati</taxon>
        <taxon>Cyanobacteriota</taxon>
        <taxon>Cyanophyceae</taxon>
        <taxon>Gloeobacterales</taxon>
        <taxon>Gloeobacteraceae</taxon>
        <taxon>Gloeobacter</taxon>
    </lineage>
</organism>